<dbReference type="STRING" id="225345.CLCHR_43950"/>
<feature type="compositionally biased region" description="Basic and acidic residues" evidence="1">
    <location>
        <begin position="46"/>
        <end position="57"/>
    </location>
</feature>
<evidence type="ECO:0000256" key="1">
    <source>
        <dbReference type="SAM" id="MobiDB-lite"/>
    </source>
</evidence>
<evidence type="ECO:0000259" key="3">
    <source>
        <dbReference type="Pfam" id="PF13472"/>
    </source>
</evidence>
<name>A0A1V4ICX9_9CLOT</name>
<feature type="compositionally biased region" description="Polar residues" evidence="1">
    <location>
        <begin position="36"/>
        <end position="45"/>
    </location>
</feature>
<organism evidence="4 5">
    <name type="scientific">Clostridium chromiireducens</name>
    <dbReference type="NCBI Taxonomy" id="225345"/>
    <lineage>
        <taxon>Bacteria</taxon>
        <taxon>Bacillati</taxon>
        <taxon>Bacillota</taxon>
        <taxon>Clostridia</taxon>
        <taxon>Eubacteriales</taxon>
        <taxon>Clostridiaceae</taxon>
        <taxon>Clostridium</taxon>
    </lineage>
</organism>
<dbReference type="GO" id="GO:0004622">
    <property type="term" value="F:phosphatidylcholine lysophospholipase activity"/>
    <property type="evidence" value="ECO:0007669"/>
    <property type="project" value="TreeGrafter"/>
</dbReference>
<evidence type="ECO:0000313" key="4">
    <source>
        <dbReference type="EMBL" id="OPJ57495.1"/>
    </source>
</evidence>
<keyword evidence="4" id="KW-0378">Hydrolase</keyword>
<keyword evidence="2" id="KW-1133">Transmembrane helix</keyword>
<feature type="region of interest" description="Disordered" evidence="1">
    <location>
        <begin position="36"/>
        <end position="57"/>
    </location>
</feature>
<dbReference type="EMBL" id="MZGT01000095">
    <property type="protein sequence ID" value="OPJ57495.1"/>
    <property type="molecule type" value="Genomic_DNA"/>
</dbReference>
<dbReference type="AlphaFoldDB" id="A0A1V4ICX9"/>
<dbReference type="Pfam" id="PF13472">
    <property type="entry name" value="Lipase_GDSL_2"/>
    <property type="match status" value="1"/>
</dbReference>
<dbReference type="RefSeq" id="WP_079442008.1">
    <property type="nucleotide sequence ID" value="NZ_MZGT01000095.1"/>
</dbReference>
<reference evidence="4 5" key="1">
    <citation type="submission" date="2017-03" db="EMBL/GenBank/DDBJ databases">
        <title>Genome sequence of Clostridium chromiireducens DSM 23318.</title>
        <authorList>
            <person name="Poehlein A."/>
            <person name="Daniel R."/>
        </authorList>
    </citation>
    <scope>NUCLEOTIDE SEQUENCE [LARGE SCALE GENOMIC DNA]</scope>
    <source>
        <strain evidence="4 5">DSM 23318</strain>
    </source>
</reference>
<feature type="domain" description="SGNH hydrolase-type esterase" evidence="3">
    <location>
        <begin position="69"/>
        <end position="256"/>
    </location>
</feature>
<evidence type="ECO:0000313" key="5">
    <source>
        <dbReference type="Proteomes" id="UP000191056"/>
    </source>
</evidence>
<dbReference type="PANTHER" id="PTHR30383">
    <property type="entry name" value="THIOESTERASE 1/PROTEASE 1/LYSOPHOSPHOLIPASE L1"/>
    <property type="match status" value="1"/>
</dbReference>
<keyword evidence="5" id="KW-1185">Reference proteome</keyword>
<keyword evidence="2" id="KW-0472">Membrane</keyword>
<evidence type="ECO:0000256" key="2">
    <source>
        <dbReference type="SAM" id="Phobius"/>
    </source>
</evidence>
<proteinExistence type="predicted"/>
<dbReference type="Proteomes" id="UP000191056">
    <property type="component" value="Unassembled WGS sequence"/>
</dbReference>
<dbReference type="OrthoDB" id="252349at2"/>
<feature type="transmembrane region" description="Helical" evidence="2">
    <location>
        <begin position="7"/>
        <end position="31"/>
    </location>
</feature>
<dbReference type="Gene3D" id="3.40.50.1110">
    <property type="entry name" value="SGNH hydrolase"/>
    <property type="match status" value="1"/>
</dbReference>
<keyword evidence="2" id="KW-0812">Transmembrane</keyword>
<dbReference type="InterPro" id="IPR013830">
    <property type="entry name" value="SGNH_hydro"/>
</dbReference>
<comment type="caution">
    <text evidence="4">The sequence shown here is derived from an EMBL/GenBank/DDBJ whole genome shotgun (WGS) entry which is preliminary data.</text>
</comment>
<dbReference type="InterPro" id="IPR036514">
    <property type="entry name" value="SGNH_hydro_sf"/>
</dbReference>
<accession>A0A1V4ICX9</accession>
<dbReference type="SUPFAM" id="SSF52266">
    <property type="entry name" value="SGNH hydrolase"/>
    <property type="match status" value="1"/>
</dbReference>
<dbReference type="EC" id="3.-.-.-" evidence="4"/>
<sequence length="269" mass="29993">MFKNLKWILILFISIISTITLIIGFASALSISSAPPKEISNTESDANTKTETQEPASRDLDKNNYNILVLGDSLAKGTGDEKGLGFPGYFEYFWKTKTTKEIKINNLAINGDVSSGLLKVIKEPQTLSYIKGSDIIFISIGGNEISKLKNMDITSSTTKIKDIENTYLNNLKSIFKIIRTNNSSSMVVFIGLYNPFGKDLTPDKVTILNEWNFQSQELISLDSNALFIPTYDLFKYNSGDYLAADNFHPNSTGYEAISNRISEALKNYK</sequence>
<protein>
    <submittedName>
        <fullName evidence="4">Spore germination lipase LipC</fullName>
        <ecNumber evidence="4">3.-.-.-</ecNumber>
    </submittedName>
</protein>
<dbReference type="InterPro" id="IPR051532">
    <property type="entry name" value="Ester_Hydrolysis_Enzymes"/>
</dbReference>
<dbReference type="PANTHER" id="PTHR30383:SF27">
    <property type="entry name" value="SPORE GERMINATION LIPASE LIPC"/>
    <property type="match status" value="1"/>
</dbReference>
<gene>
    <name evidence="4" type="primary">lipC</name>
    <name evidence="4" type="ORF">CLCHR_43950</name>
</gene>